<evidence type="ECO:0000313" key="1">
    <source>
        <dbReference type="EMBL" id="CDH24785.1"/>
    </source>
</evidence>
<organism evidence="1">
    <name type="scientific">Xenorhabdus bovienii str. kraussei Becker Underwood</name>
    <dbReference type="NCBI Taxonomy" id="1398204"/>
    <lineage>
        <taxon>Bacteria</taxon>
        <taxon>Pseudomonadati</taxon>
        <taxon>Pseudomonadota</taxon>
        <taxon>Gammaproteobacteria</taxon>
        <taxon>Enterobacterales</taxon>
        <taxon>Morganellaceae</taxon>
        <taxon>Xenorhabdus</taxon>
    </lineage>
</organism>
<accession>A0A077PK63</accession>
<dbReference type="Pfam" id="PF21825">
    <property type="entry name" value="crAss001_48"/>
    <property type="match status" value="1"/>
</dbReference>
<proteinExistence type="predicted"/>
<dbReference type="EMBL" id="CBSZ010000233">
    <property type="protein sequence ID" value="CDH24785.1"/>
    <property type="molecule type" value="Genomic_DNA"/>
</dbReference>
<protein>
    <submittedName>
        <fullName evidence="1">Uncharacterized protein</fullName>
    </submittedName>
</protein>
<dbReference type="InterPro" id="IPR054052">
    <property type="entry name" value="Y16Q-like"/>
</dbReference>
<name>A0A077PK63_XENBV</name>
<comment type="caution">
    <text evidence="1">The sequence shown here is derived from an EMBL/GenBank/DDBJ whole genome shotgun (WGS) entry which is preliminary data.</text>
</comment>
<sequence length="69" mass="8401">MNDQQAIQPHQQRVIDEKKELDERIEKLSDFIGSATYYKLNEVDQILLDTQLSTMKLYCEILHRRFRRF</sequence>
<dbReference type="HOGENOM" id="CLU_202406_0_0_6"/>
<dbReference type="Proteomes" id="UP000028493">
    <property type="component" value="Unassembled WGS sequence"/>
</dbReference>
<dbReference type="AlphaFoldDB" id="A0A077PK63"/>
<dbReference type="RefSeq" id="WP_038197058.1">
    <property type="nucleotide sequence ID" value="NZ_CAWLXS010000298.1"/>
</dbReference>
<reference evidence="1" key="1">
    <citation type="submission" date="2013-07" db="EMBL/GenBank/DDBJ databases">
        <title>Sub-species coevolution in mutualistic symbiosis.</title>
        <authorList>
            <person name="Murfin K."/>
            <person name="Klassen J."/>
            <person name="Lee M."/>
            <person name="Forst S."/>
            <person name="Stock P."/>
            <person name="Goodrich-Blair H."/>
        </authorList>
    </citation>
    <scope>NUCLEOTIDE SEQUENCE [LARGE SCALE GENOMIC DNA]</scope>
    <source>
        <strain evidence="1">Kraussei Becker Underwood</strain>
    </source>
</reference>
<gene>
    <name evidence="1" type="ORF">XBKB1_3080003</name>
</gene>